<comment type="caution">
    <text evidence="2">The sequence shown here is derived from an EMBL/GenBank/DDBJ whole genome shotgun (WGS) entry which is preliminary data.</text>
</comment>
<keyword evidence="3" id="KW-1185">Reference proteome</keyword>
<evidence type="ECO:0000256" key="1">
    <source>
        <dbReference type="SAM" id="MobiDB-lite"/>
    </source>
</evidence>
<dbReference type="Pfam" id="PF13707">
    <property type="entry name" value="RloB"/>
    <property type="match status" value="1"/>
</dbReference>
<evidence type="ECO:0000313" key="2">
    <source>
        <dbReference type="EMBL" id="MEB3074414.1"/>
    </source>
</evidence>
<feature type="region of interest" description="Disordered" evidence="1">
    <location>
        <begin position="1"/>
        <end position="26"/>
    </location>
</feature>
<name>A0ABU5Z652_9FLAO</name>
<feature type="compositionally biased region" description="Basic and acidic residues" evidence="1">
    <location>
        <begin position="1"/>
        <end position="13"/>
    </location>
</feature>
<dbReference type="EMBL" id="JAYKBW010000004">
    <property type="protein sequence ID" value="MEB3074414.1"/>
    <property type="molecule type" value="Genomic_DNA"/>
</dbReference>
<dbReference type="InterPro" id="IPR025591">
    <property type="entry name" value="RloB"/>
</dbReference>
<reference evidence="2 3" key="1">
    <citation type="submission" date="2023-12" db="EMBL/GenBank/DDBJ databases">
        <title>Genomic sequences of Capnocytophaga and Parvimonas strains.</title>
        <authorList>
            <person name="Watt R.M."/>
            <person name="Wang M."/>
            <person name="Yang T."/>
            <person name="Tong W.M."/>
        </authorList>
    </citation>
    <scope>NUCLEOTIDE SEQUENCE [LARGE SCALE GENOMIC DNA]</scope>
    <source>
        <strain evidence="2 3">CCUG 13096</strain>
    </source>
</reference>
<organism evidence="2 3">
    <name type="scientific">Capnocytophaga gingivalis</name>
    <dbReference type="NCBI Taxonomy" id="1017"/>
    <lineage>
        <taxon>Bacteria</taxon>
        <taxon>Pseudomonadati</taxon>
        <taxon>Bacteroidota</taxon>
        <taxon>Flavobacteriia</taxon>
        <taxon>Flavobacteriales</taxon>
        <taxon>Flavobacteriaceae</taxon>
        <taxon>Capnocytophaga</taxon>
    </lineage>
</organism>
<dbReference type="Proteomes" id="UP001311730">
    <property type="component" value="Unassembled WGS sequence"/>
</dbReference>
<dbReference type="RefSeq" id="WP_323982809.1">
    <property type="nucleotide sequence ID" value="NZ_JAYKBW010000004.1"/>
</dbReference>
<gene>
    <name evidence="2" type="ORF">VJJ08_03740</name>
</gene>
<sequence>MRKYTKEAPRKEPSGSSSQKQKREVSNGFIQSKALFKGYSKAESWRTPKTFYVLISGGEKREKDYFKMLLLGDKFKRIKLSFEVDAKRLHPEGLLQIALDKKEYYASSQEDAPDHFFIISDIDHFYNDLVKIQPQCTKEHIELIMSNPCFEIWLYYGREKNPPKDFVIPTDRLKISQTFKTYLGTKVKGGVNPKKALFDIKSAIDHAEKHYEKDDNGIPKLFSTNMFVLASQLLPLIDEELFYSNK</sequence>
<proteinExistence type="predicted"/>
<accession>A0ABU5Z652</accession>
<evidence type="ECO:0000313" key="3">
    <source>
        <dbReference type="Proteomes" id="UP001311730"/>
    </source>
</evidence>
<protein>
    <submittedName>
        <fullName evidence="2">RloB family protein</fullName>
    </submittedName>
</protein>